<gene>
    <name evidence="2" type="ORF">HAX54_041343</name>
</gene>
<keyword evidence="3" id="KW-1185">Reference proteome</keyword>
<dbReference type="Proteomes" id="UP000823775">
    <property type="component" value="Unassembled WGS sequence"/>
</dbReference>
<proteinExistence type="predicted"/>
<name>A0ABS8SLC9_DATST</name>
<organism evidence="2 3">
    <name type="scientific">Datura stramonium</name>
    <name type="common">Jimsonweed</name>
    <name type="synonym">Common thornapple</name>
    <dbReference type="NCBI Taxonomy" id="4076"/>
    <lineage>
        <taxon>Eukaryota</taxon>
        <taxon>Viridiplantae</taxon>
        <taxon>Streptophyta</taxon>
        <taxon>Embryophyta</taxon>
        <taxon>Tracheophyta</taxon>
        <taxon>Spermatophyta</taxon>
        <taxon>Magnoliopsida</taxon>
        <taxon>eudicotyledons</taxon>
        <taxon>Gunneridae</taxon>
        <taxon>Pentapetalae</taxon>
        <taxon>asterids</taxon>
        <taxon>lamiids</taxon>
        <taxon>Solanales</taxon>
        <taxon>Solanaceae</taxon>
        <taxon>Solanoideae</taxon>
        <taxon>Datureae</taxon>
        <taxon>Datura</taxon>
    </lineage>
</organism>
<reference evidence="2 3" key="1">
    <citation type="journal article" date="2021" name="BMC Genomics">
        <title>Datura genome reveals duplications of psychoactive alkaloid biosynthetic genes and high mutation rate following tissue culture.</title>
        <authorList>
            <person name="Rajewski A."/>
            <person name="Carter-House D."/>
            <person name="Stajich J."/>
            <person name="Litt A."/>
        </authorList>
    </citation>
    <scope>NUCLEOTIDE SEQUENCE [LARGE SCALE GENOMIC DNA]</scope>
    <source>
        <strain evidence="2">AR-01</strain>
    </source>
</reference>
<comment type="caution">
    <text evidence="2">The sequence shown here is derived from an EMBL/GenBank/DDBJ whole genome shotgun (WGS) entry which is preliminary data.</text>
</comment>
<protein>
    <submittedName>
        <fullName evidence="2">Uncharacterized protein</fullName>
    </submittedName>
</protein>
<evidence type="ECO:0000313" key="2">
    <source>
        <dbReference type="EMBL" id="MCD7459574.1"/>
    </source>
</evidence>
<feature type="region of interest" description="Disordered" evidence="1">
    <location>
        <begin position="1"/>
        <end position="34"/>
    </location>
</feature>
<dbReference type="EMBL" id="JACEIK010000596">
    <property type="protein sequence ID" value="MCD7459574.1"/>
    <property type="molecule type" value="Genomic_DNA"/>
</dbReference>
<sequence>MGSGGVMGERKVGTVGVGERGCRHGEGRDGVKTDEGEERIWKKYEWEDQLLFDQGNENFGASRASKSILVDCHFVFQEHGQMMFLPPSSSGPTTVSGFVPPEFFSSRLGSEGTFKESVSKSVPSF</sequence>
<accession>A0ABS8SLC9</accession>
<evidence type="ECO:0000313" key="3">
    <source>
        <dbReference type="Proteomes" id="UP000823775"/>
    </source>
</evidence>
<evidence type="ECO:0000256" key="1">
    <source>
        <dbReference type="SAM" id="MobiDB-lite"/>
    </source>
</evidence>
<feature type="compositionally biased region" description="Basic and acidic residues" evidence="1">
    <location>
        <begin position="20"/>
        <end position="34"/>
    </location>
</feature>